<name>A0ABS7K7U5_9BACI</name>
<feature type="domain" description="N-acetyltransferase" evidence="1">
    <location>
        <begin position="15"/>
        <end position="170"/>
    </location>
</feature>
<dbReference type="InterPro" id="IPR016181">
    <property type="entry name" value="Acyl_CoA_acyltransferase"/>
</dbReference>
<dbReference type="Pfam" id="PF13302">
    <property type="entry name" value="Acetyltransf_3"/>
    <property type="match status" value="1"/>
</dbReference>
<dbReference type="PANTHER" id="PTHR43792:SF9">
    <property type="entry name" value="RIBOSOMAL-PROTEIN-ALANINE ACETYLTRANSFERASE"/>
    <property type="match status" value="1"/>
</dbReference>
<dbReference type="Proteomes" id="UP000769780">
    <property type="component" value="Unassembled WGS sequence"/>
</dbReference>
<evidence type="ECO:0000313" key="3">
    <source>
        <dbReference type="Proteomes" id="UP000769780"/>
    </source>
</evidence>
<reference evidence="2 3" key="1">
    <citation type="submission" date="2020-07" db="EMBL/GenBank/DDBJ databases">
        <title>Fungal Genomes of the International Space Station.</title>
        <authorList>
            <person name="Seuylemezian A."/>
            <person name="Singh N.K."/>
            <person name="Wood J."/>
            <person name="Venkateswaran K."/>
        </authorList>
    </citation>
    <scope>NUCLEOTIDE SEQUENCE [LARGE SCALE GENOMIC DNA]</scope>
    <source>
        <strain evidence="2 3">PL-B2</strain>
    </source>
</reference>
<sequence length="174" mass="20515">MKIIKEYPTLETERTILRILTKEDAKEVFMHFSDPIVTRFMDIEPCKDLKEAEEIIHYHEEDLGCRWGIVERSHGIFIGTIGFHYLRHNDEELIGEIGFDLSKSHWGKGYMTEVIKEIISFGFTTMGLDTIDASVETNNQKSIKILETFGFKRDVELRDQLSYYSLQRWDYQPK</sequence>
<keyword evidence="3" id="KW-1185">Reference proteome</keyword>
<dbReference type="RefSeq" id="WP_221874389.1">
    <property type="nucleotide sequence ID" value="NZ_JACWFH010000020.1"/>
</dbReference>
<accession>A0ABS7K7U5</accession>
<dbReference type="Gene3D" id="3.40.630.30">
    <property type="match status" value="1"/>
</dbReference>
<protein>
    <submittedName>
        <fullName evidence="2">GNAT family N-acetyltransferase</fullName>
    </submittedName>
</protein>
<dbReference type="EMBL" id="JACWFH010000020">
    <property type="protein sequence ID" value="MBY0098165.1"/>
    <property type="molecule type" value="Genomic_DNA"/>
</dbReference>
<dbReference type="PROSITE" id="PS51186">
    <property type="entry name" value="GNAT"/>
    <property type="match status" value="1"/>
</dbReference>
<dbReference type="SUPFAM" id="SSF55729">
    <property type="entry name" value="Acyl-CoA N-acyltransferases (Nat)"/>
    <property type="match status" value="1"/>
</dbReference>
<evidence type="ECO:0000313" key="2">
    <source>
        <dbReference type="EMBL" id="MBY0098165.1"/>
    </source>
</evidence>
<evidence type="ECO:0000259" key="1">
    <source>
        <dbReference type="PROSITE" id="PS51186"/>
    </source>
</evidence>
<proteinExistence type="predicted"/>
<dbReference type="InterPro" id="IPR000182">
    <property type="entry name" value="GNAT_dom"/>
</dbReference>
<gene>
    <name evidence="2" type="ORF">H0185_15300</name>
</gene>
<organism evidence="2 3">
    <name type="scientific">Mesobacillus maritimus</name>
    <dbReference type="NCBI Taxonomy" id="1643336"/>
    <lineage>
        <taxon>Bacteria</taxon>
        <taxon>Bacillati</taxon>
        <taxon>Bacillota</taxon>
        <taxon>Bacilli</taxon>
        <taxon>Bacillales</taxon>
        <taxon>Bacillaceae</taxon>
        <taxon>Mesobacillus</taxon>
    </lineage>
</organism>
<dbReference type="InterPro" id="IPR051531">
    <property type="entry name" value="N-acetyltransferase"/>
</dbReference>
<dbReference type="PANTHER" id="PTHR43792">
    <property type="entry name" value="GNAT FAMILY, PUTATIVE (AFU_ORTHOLOGUE AFUA_3G00765)-RELATED-RELATED"/>
    <property type="match status" value="1"/>
</dbReference>
<comment type="caution">
    <text evidence="2">The sequence shown here is derived from an EMBL/GenBank/DDBJ whole genome shotgun (WGS) entry which is preliminary data.</text>
</comment>